<comment type="caution">
    <text evidence="2">The sequence shown here is derived from an EMBL/GenBank/DDBJ whole genome shotgun (WGS) entry which is preliminary data.</text>
</comment>
<dbReference type="GO" id="GO:0016747">
    <property type="term" value="F:acyltransferase activity, transferring groups other than amino-acyl groups"/>
    <property type="evidence" value="ECO:0007669"/>
    <property type="project" value="InterPro"/>
</dbReference>
<evidence type="ECO:0000313" key="3">
    <source>
        <dbReference type="Proteomes" id="UP000264310"/>
    </source>
</evidence>
<dbReference type="OrthoDB" id="7843527at2"/>
<dbReference type="RefSeq" id="WP_116681986.1">
    <property type="nucleotide sequence ID" value="NZ_QURL01000002.1"/>
</dbReference>
<dbReference type="Pfam" id="PF00583">
    <property type="entry name" value="Acetyltransf_1"/>
    <property type="match status" value="1"/>
</dbReference>
<keyword evidence="3" id="KW-1185">Reference proteome</keyword>
<gene>
    <name evidence="2" type="ORF">DYI37_04295</name>
</gene>
<evidence type="ECO:0000259" key="1">
    <source>
        <dbReference type="PROSITE" id="PS51186"/>
    </source>
</evidence>
<dbReference type="SUPFAM" id="SSF55729">
    <property type="entry name" value="Acyl-CoA N-acyltransferases (Nat)"/>
    <property type="match status" value="1"/>
</dbReference>
<feature type="domain" description="N-acetyltransferase" evidence="1">
    <location>
        <begin position="28"/>
        <end position="179"/>
    </location>
</feature>
<dbReference type="Gene3D" id="3.40.630.30">
    <property type="match status" value="1"/>
</dbReference>
<accession>A0A371X799</accession>
<protein>
    <submittedName>
        <fullName evidence="2">GNAT family N-acetyltransferase</fullName>
    </submittedName>
</protein>
<organism evidence="2 3">
    <name type="scientific">Fulvimarina endophytica</name>
    <dbReference type="NCBI Taxonomy" id="2293836"/>
    <lineage>
        <taxon>Bacteria</taxon>
        <taxon>Pseudomonadati</taxon>
        <taxon>Pseudomonadota</taxon>
        <taxon>Alphaproteobacteria</taxon>
        <taxon>Hyphomicrobiales</taxon>
        <taxon>Aurantimonadaceae</taxon>
        <taxon>Fulvimarina</taxon>
    </lineage>
</organism>
<dbReference type="AlphaFoldDB" id="A0A371X799"/>
<dbReference type="Proteomes" id="UP000264310">
    <property type="component" value="Unassembled WGS sequence"/>
</dbReference>
<dbReference type="InterPro" id="IPR016181">
    <property type="entry name" value="Acyl_CoA_acyltransferase"/>
</dbReference>
<name>A0A371X799_9HYPH</name>
<proteinExistence type="predicted"/>
<reference evidence="2 3" key="1">
    <citation type="submission" date="2018-08" db="EMBL/GenBank/DDBJ databases">
        <title>Fulvimarina sp. 85, whole genome shotgun sequence.</title>
        <authorList>
            <person name="Tuo L."/>
        </authorList>
    </citation>
    <scope>NUCLEOTIDE SEQUENCE [LARGE SCALE GENOMIC DNA]</scope>
    <source>
        <strain evidence="2 3">85</strain>
    </source>
</reference>
<dbReference type="InterPro" id="IPR000182">
    <property type="entry name" value="GNAT_dom"/>
</dbReference>
<dbReference type="EMBL" id="QURL01000002">
    <property type="protein sequence ID" value="RFC65088.1"/>
    <property type="molecule type" value="Genomic_DNA"/>
</dbReference>
<evidence type="ECO:0000313" key="2">
    <source>
        <dbReference type="EMBL" id="RFC65088.1"/>
    </source>
</evidence>
<dbReference type="PROSITE" id="PS51186">
    <property type="entry name" value="GNAT"/>
    <property type="match status" value="1"/>
</dbReference>
<keyword evidence="2" id="KW-0808">Transferase</keyword>
<dbReference type="CDD" id="cd04301">
    <property type="entry name" value="NAT_SF"/>
    <property type="match status" value="1"/>
</dbReference>
<sequence>MQAPSVPSPAIAETSPLLELFEARRESVRVRRLTAGENGELLGHLQRLDTETRRARFGHLVGEAFLETYAAQPITESCVIEGLFVNGVLRGVGELRIDRGDREAAEAAFSIETLFQGRGFGGRLFDRMINSARNRGVRRIVITCARDNRRIVALARRHGARLTVDGADIVAELPARPADLRSLRAEWLREAEAIAGWATDWRISQWKRAMTPFYGALGLGRALRQMVLPRPFDR</sequence>